<keyword evidence="2" id="KW-1185">Reference proteome</keyword>
<dbReference type="RefSeq" id="WP_074463399.1">
    <property type="nucleotide sequence ID" value="NZ_FMUR01000024.1"/>
</dbReference>
<evidence type="ECO:0000313" key="1">
    <source>
        <dbReference type="EMBL" id="SCY54453.1"/>
    </source>
</evidence>
<sequence>MFFKRILPIALCFLMLGNYSEGSCAFAEDGETAEAEASGDREAEKNYELFLKNEQKVHIDALSILGDASCLKKVDGKEYLKKKDL</sequence>
<proteinExistence type="predicted"/>
<name>A0A1G5GSD1_9FIRM</name>
<dbReference type="Proteomes" id="UP000183047">
    <property type="component" value="Unassembled WGS sequence"/>
</dbReference>
<protein>
    <submittedName>
        <fullName evidence="1">Uncharacterized protein</fullName>
    </submittedName>
</protein>
<organism evidence="1 2">
    <name type="scientific">Butyrivibrio hungatei</name>
    <dbReference type="NCBI Taxonomy" id="185008"/>
    <lineage>
        <taxon>Bacteria</taxon>
        <taxon>Bacillati</taxon>
        <taxon>Bacillota</taxon>
        <taxon>Clostridia</taxon>
        <taxon>Lachnospirales</taxon>
        <taxon>Lachnospiraceae</taxon>
        <taxon>Butyrivibrio</taxon>
    </lineage>
</organism>
<evidence type="ECO:0000313" key="2">
    <source>
        <dbReference type="Proteomes" id="UP000183047"/>
    </source>
</evidence>
<dbReference type="AlphaFoldDB" id="A0A1G5GSD1"/>
<reference evidence="2" key="1">
    <citation type="submission" date="2016-10" db="EMBL/GenBank/DDBJ databases">
        <authorList>
            <person name="Varghese N."/>
            <person name="Submissions S."/>
        </authorList>
    </citation>
    <scope>NUCLEOTIDE SEQUENCE [LARGE SCALE GENOMIC DNA]</scope>
    <source>
        <strain evidence="2">XBD2006</strain>
    </source>
</reference>
<accession>A0A1G5GSD1</accession>
<gene>
    <name evidence="1" type="ORF">SAMN02910451_03024</name>
</gene>
<dbReference type="EMBL" id="FMUR01000024">
    <property type="protein sequence ID" value="SCY54453.1"/>
    <property type="molecule type" value="Genomic_DNA"/>
</dbReference>